<feature type="domain" description="Xylanolytic transcriptional activator regulatory" evidence="4">
    <location>
        <begin position="6"/>
        <end position="110"/>
    </location>
</feature>
<dbReference type="GO" id="GO:0008270">
    <property type="term" value="F:zinc ion binding"/>
    <property type="evidence" value="ECO:0007669"/>
    <property type="project" value="InterPro"/>
</dbReference>
<dbReference type="Pfam" id="PF04082">
    <property type="entry name" value="Fungal_trans"/>
    <property type="match status" value="1"/>
</dbReference>
<reference evidence="5 6" key="1">
    <citation type="journal article" date="2015" name="Sci. Rep.">
        <title>Chromosome-level genome map provides insights into diverse defense mechanisms in the medicinal fungus Ganoderma sinense.</title>
        <authorList>
            <person name="Zhu Y."/>
            <person name="Xu J."/>
            <person name="Sun C."/>
            <person name="Zhou S."/>
            <person name="Xu H."/>
            <person name="Nelson D.R."/>
            <person name="Qian J."/>
            <person name="Song J."/>
            <person name="Luo H."/>
            <person name="Xiang L."/>
            <person name="Li Y."/>
            <person name="Xu Z."/>
            <person name="Ji A."/>
            <person name="Wang L."/>
            <person name="Lu S."/>
            <person name="Hayward A."/>
            <person name="Sun W."/>
            <person name="Li X."/>
            <person name="Schwartz D.C."/>
            <person name="Wang Y."/>
            <person name="Chen S."/>
        </authorList>
    </citation>
    <scope>NUCLEOTIDE SEQUENCE [LARGE SCALE GENOMIC DNA]</scope>
    <source>
        <strain evidence="5 6">ZZ0214-1</strain>
    </source>
</reference>
<feature type="compositionally biased region" description="Polar residues" evidence="3">
    <location>
        <begin position="262"/>
        <end position="273"/>
    </location>
</feature>
<dbReference type="STRING" id="1077348.A0A2G8STN5"/>
<evidence type="ECO:0000256" key="1">
    <source>
        <dbReference type="ARBA" id="ARBA00004123"/>
    </source>
</evidence>
<dbReference type="InterPro" id="IPR050613">
    <property type="entry name" value="Sec_Metabolite_Reg"/>
</dbReference>
<feature type="region of interest" description="Disordered" evidence="3">
    <location>
        <begin position="262"/>
        <end position="302"/>
    </location>
</feature>
<sequence>MDSIQCERRRRIWANLYHADRSIALVLGRPIAIHDSYTSTRPPTNADEQTIGSMKSKGVPLSQPTKVTFIILRHQLAHIMGRMSDFFQNVHSPRHYSDVLALDDELLKWKKDLPPYYSLDPDTSLDHTLTYIPLQRFLLVTEFLFVRISLHRPYLLRKLDSTKYSRSRDACFESALKDHQIRLEYIAMTTRQGRDPVASAYREFQAAMIAGIYLVIYPKGKEESKMHDLLDYFLARHKQTAGPDEISRREVKIIEFLKLKSSQSAGTPGNTPIEQGMAVDTPGDFTSSPTAPSDSRESAISRLSQHANSNLPIFSGSSFASVASVPISSPNQTFTHLSRPSPVQQVKHLRSESQSASGSRSPLGEDETAQSLLDQWCNIFSGGPAVDDQSGGASLPWATPGLGDLNGWLGTNQSAVSPHVGSDTLPSVDGSDWSYWETLVNQIRSGPVS</sequence>
<feature type="compositionally biased region" description="Low complexity" evidence="3">
    <location>
        <begin position="352"/>
        <end position="361"/>
    </location>
</feature>
<protein>
    <submittedName>
        <fullName evidence="5">Transcription factor</fullName>
    </submittedName>
</protein>
<dbReference type="GO" id="GO:0003677">
    <property type="term" value="F:DNA binding"/>
    <property type="evidence" value="ECO:0007669"/>
    <property type="project" value="InterPro"/>
</dbReference>
<dbReference type="CDD" id="cd12148">
    <property type="entry name" value="fungal_TF_MHR"/>
    <property type="match status" value="1"/>
</dbReference>
<feature type="compositionally biased region" description="Polar residues" evidence="3">
    <location>
        <begin position="284"/>
        <end position="293"/>
    </location>
</feature>
<keyword evidence="6" id="KW-1185">Reference proteome</keyword>
<dbReference type="InterPro" id="IPR007219">
    <property type="entry name" value="XnlR_reg_dom"/>
</dbReference>
<dbReference type="PANTHER" id="PTHR31001:SF87">
    <property type="entry name" value="COL-21"/>
    <property type="match status" value="1"/>
</dbReference>
<accession>A0A2G8STN5</accession>
<feature type="compositionally biased region" description="Polar residues" evidence="3">
    <location>
        <begin position="333"/>
        <end position="344"/>
    </location>
</feature>
<dbReference type="GO" id="GO:0006351">
    <property type="term" value="P:DNA-templated transcription"/>
    <property type="evidence" value="ECO:0007669"/>
    <property type="project" value="InterPro"/>
</dbReference>
<organism evidence="5 6">
    <name type="scientific">Ganoderma sinense ZZ0214-1</name>
    <dbReference type="NCBI Taxonomy" id="1077348"/>
    <lineage>
        <taxon>Eukaryota</taxon>
        <taxon>Fungi</taxon>
        <taxon>Dikarya</taxon>
        <taxon>Basidiomycota</taxon>
        <taxon>Agaricomycotina</taxon>
        <taxon>Agaricomycetes</taxon>
        <taxon>Polyporales</taxon>
        <taxon>Polyporaceae</taxon>
        <taxon>Ganoderma</taxon>
    </lineage>
</organism>
<evidence type="ECO:0000313" key="5">
    <source>
        <dbReference type="EMBL" id="PIL37139.1"/>
    </source>
</evidence>
<comment type="subcellular location">
    <subcellularLocation>
        <location evidence="1">Nucleus</location>
    </subcellularLocation>
</comment>
<evidence type="ECO:0000313" key="6">
    <source>
        <dbReference type="Proteomes" id="UP000230002"/>
    </source>
</evidence>
<evidence type="ECO:0000256" key="2">
    <source>
        <dbReference type="ARBA" id="ARBA00023242"/>
    </source>
</evidence>
<dbReference type="OrthoDB" id="4934715at2759"/>
<dbReference type="EMBL" id="AYKW01000001">
    <property type="protein sequence ID" value="PIL37139.1"/>
    <property type="molecule type" value="Genomic_DNA"/>
</dbReference>
<dbReference type="GO" id="GO:0005634">
    <property type="term" value="C:nucleus"/>
    <property type="evidence" value="ECO:0007669"/>
    <property type="project" value="UniProtKB-SubCell"/>
</dbReference>
<dbReference type="AlphaFoldDB" id="A0A2G8STN5"/>
<dbReference type="Proteomes" id="UP000230002">
    <property type="component" value="Unassembled WGS sequence"/>
</dbReference>
<proteinExistence type="predicted"/>
<gene>
    <name evidence="5" type="ORF">GSI_00831</name>
</gene>
<name>A0A2G8STN5_9APHY</name>
<dbReference type="PANTHER" id="PTHR31001">
    <property type="entry name" value="UNCHARACTERIZED TRANSCRIPTIONAL REGULATORY PROTEIN"/>
    <property type="match status" value="1"/>
</dbReference>
<keyword evidence="2" id="KW-0539">Nucleus</keyword>
<evidence type="ECO:0000259" key="4">
    <source>
        <dbReference type="Pfam" id="PF04082"/>
    </source>
</evidence>
<feature type="region of interest" description="Disordered" evidence="3">
    <location>
        <begin position="333"/>
        <end position="367"/>
    </location>
</feature>
<comment type="caution">
    <text evidence="5">The sequence shown here is derived from an EMBL/GenBank/DDBJ whole genome shotgun (WGS) entry which is preliminary data.</text>
</comment>
<evidence type="ECO:0000256" key="3">
    <source>
        <dbReference type="SAM" id="MobiDB-lite"/>
    </source>
</evidence>